<dbReference type="RefSeq" id="WP_114003514.1">
    <property type="nucleotide sequence ID" value="NZ_QGDC01000001.1"/>
</dbReference>
<keyword evidence="12" id="KW-0460">Magnesium</keyword>
<comment type="catalytic activity">
    <reaction evidence="18">
        <text>10-formyltetrahydrofolyl-(gamma-L-Glu)(n) + L-glutamate + ATP = 10-formyltetrahydrofolyl-(gamma-L-Glu)(n+1) + ADP + phosphate + H(+)</text>
        <dbReference type="Rhea" id="RHEA:51904"/>
        <dbReference type="Rhea" id="RHEA-COMP:13088"/>
        <dbReference type="Rhea" id="RHEA-COMP:14300"/>
        <dbReference type="ChEBI" id="CHEBI:15378"/>
        <dbReference type="ChEBI" id="CHEBI:29985"/>
        <dbReference type="ChEBI" id="CHEBI:30616"/>
        <dbReference type="ChEBI" id="CHEBI:43474"/>
        <dbReference type="ChEBI" id="CHEBI:134413"/>
        <dbReference type="ChEBI" id="CHEBI:456216"/>
        <dbReference type="EC" id="6.3.2.17"/>
    </reaction>
</comment>
<dbReference type="GO" id="GO:0046872">
    <property type="term" value="F:metal ion binding"/>
    <property type="evidence" value="ECO:0007669"/>
    <property type="project" value="UniProtKB-KW"/>
</dbReference>
<dbReference type="Gene3D" id="3.90.190.20">
    <property type="entry name" value="Mur ligase, C-terminal domain"/>
    <property type="match status" value="1"/>
</dbReference>
<evidence type="ECO:0000256" key="11">
    <source>
        <dbReference type="ARBA" id="ARBA00022840"/>
    </source>
</evidence>
<evidence type="ECO:0000256" key="10">
    <source>
        <dbReference type="ARBA" id="ARBA00022741"/>
    </source>
</evidence>
<evidence type="ECO:0000259" key="23">
    <source>
        <dbReference type="Pfam" id="PF08245"/>
    </source>
</evidence>
<dbReference type="EC" id="6.3.2.17" evidence="6"/>
<comment type="catalytic activity">
    <reaction evidence="20">
        <text>7,8-dihydropteroate + L-glutamate + ATP = 7,8-dihydrofolate + ADP + phosphate + H(+)</text>
        <dbReference type="Rhea" id="RHEA:23584"/>
        <dbReference type="ChEBI" id="CHEBI:15378"/>
        <dbReference type="ChEBI" id="CHEBI:17839"/>
        <dbReference type="ChEBI" id="CHEBI:29985"/>
        <dbReference type="ChEBI" id="CHEBI:30616"/>
        <dbReference type="ChEBI" id="CHEBI:43474"/>
        <dbReference type="ChEBI" id="CHEBI:57451"/>
        <dbReference type="ChEBI" id="CHEBI:456216"/>
        <dbReference type="EC" id="6.3.2.12"/>
    </reaction>
</comment>
<keyword evidence="11 21" id="KW-0067">ATP-binding</keyword>
<feature type="domain" description="Mur ligase central" evidence="23">
    <location>
        <begin position="51"/>
        <end position="280"/>
    </location>
</feature>
<dbReference type="SUPFAM" id="SSF53623">
    <property type="entry name" value="MurD-like peptide ligases, catalytic domain"/>
    <property type="match status" value="1"/>
</dbReference>
<name>A0A367GT70_9SPHI</name>
<evidence type="ECO:0000256" key="2">
    <source>
        <dbReference type="ARBA" id="ARBA00004799"/>
    </source>
</evidence>
<dbReference type="PIRSF" id="PIRSF001563">
    <property type="entry name" value="Folylpolyglu_synth"/>
    <property type="match status" value="1"/>
</dbReference>
<evidence type="ECO:0000313" key="25">
    <source>
        <dbReference type="Proteomes" id="UP000253209"/>
    </source>
</evidence>
<evidence type="ECO:0000313" key="24">
    <source>
        <dbReference type="EMBL" id="RCH56617.1"/>
    </source>
</evidence>
<feature type="domain" description="Mur ligase C-terminal" evidence="22">
    <location>
        <begin position="315"/>
        <end position="432"/>
    </location>
</feature>
<evidence type="ECO:0000256" key="4">
    <source>
        <dbReference type="ARBA" id="ARBA00008276"/>
    </source>
</evidence>
<comment type="caution">
    <text evidence="24">The sequence shown here is derived from an EMBL/GenBank/DDBJ whole genome shotgun (WGS) entry which is preliminary data.</text>
</comment>
<comment type="function">
    <text evidence="1">Functions in two distinct reactions of the de novo folate biosynthetic pathway. Catalyzes the addition of a glutamate residue to dihydropteroate (7,8-dihydropteroate or H2Pte) to form dihydrofolate (7,8-dihydrofolate monoglutamate or H2Pte-Glu). Also catalyzes successive additions of L-glutamate to tetrahydrofolate or 10-formyltetrahydrofolate or 5,10-methylenetetrahydrofolate, leading to folylpolyglutamate derivatives.</text>
</comment>
<dbReference type="PANTHER" id="PTHR11136:SF0">
    <property type="entry name" value="DIHYDROFOLATE SYNTHETASE-RELATED"/>
    <property type="match status" value="1"/>
</dbReference>
<keyword evidence="9" id="KW-0479">Metal-binding</keyword>
<evidence type="ECO:0000256" key="20">
    <source>
        <dbReference type="ARBA" id="ARBA00049161"/>
    </source>
</evidence>
<evidence type="ECO:0000256" key="13">
    <source>
        <dbReference type="ARBA" id="ARBA00022909"/>
    </source>
</evidence>
<comment type="catalytic activity">
    <reaction evidence="19">
        <text>(6R)-5,10-methylenetetrahydrofolyl-(gamma-L-Glu)(n) + L-glutamate + ATP = (6R)-5,10-methylenetetrahydrofolyl-(gamma-L-Glu)(n+1) + ADP + phosphate + H(+)</text>
        <dbReference type="Rhea" id="RHEA:51912"/>
        <dbReference type="Rhea" id="RHEA-COMP:13257"/>
        <dbReference type="Rhea" id="RHEA-COMP:13258"/>
        <dbReference type="ChEBI" id="CHEBI:15378"/>
        <dbReference type="ChEBI" id="CHEBI:29985"/>
        <dbReference type="ChEBI" id="CHEBI:30616"/>
        <dbReference type="ChEBI" id="CHEBI:43474"/>
        <dbReference type="ChEBI" id="CHEBI:136572"/>
        <dbReference type="ChEBI" id="CHEBI:456216"/>
        <dbReference type="EC" id="6.3.2.17"/>
    </reaction>
</comment>
<keyword evidence="25" id="KW-1185">Reference proteome</keyword>
<protein>
    <recommendedName>
        <fullName evidence="7">Dihydrofolate synthase/folylpolyglutamate synthase</fullName>
        <ecNumber evidence="5">6.3.2.12</ecNumber>
        <ecNumber evidence="6">6.3.2.17</ecNumber>
    </recommendedName>
    <alternativeName>
        <fullName evidence="16">Folylpoly-gamma-glutamate synthetase-dihydrofolate synthetase</fullName>
    </alternativeName>
    <alternativeName>
        <fullName evidence="14">Folylpolyglutamate synthetase</fullName>
    </alternativeName>
    <alternativeName>
        <fullName evidence="15">Tetrahydrofolylpolyglutamate synthase</fullName>
    </alternativeName>
</protein>
<dbReference type="GO" id="GO:0005524">
    <property type="term" value="F:ATP binding"/>
    <property type="evidence" value="ECO:0007669"/>
    <property type="project" value="UniProtKB-KW"/>
</dbReference>
<gene>
    <name evidence="24" type="ORF">DJ568_01795</name>
</gene>
<dbReference type="Pfam" id="PF02875">
    <property type="entry name" value="Mur_ligase_C"/>
    <property type="match status" value="1"/>
</dbReference>
<evidence type="ECO:0000256" key="17">
    <source>
        <dbReference type="ARBA" id="ARBA00047493"/>
    </source>
</evidence>
<dbReference type="PROSITE" id="PS01012">
    <property type="entry name" value="FOLYLPOLYGLU_SYNT_2"/>
    <property type="match status" value="1"/>
</dbReference>
<dbReference type="InterPro" id="IPR036565">
    <property type="entry name" value="Mur-like_cat_sf"/>
</dbReference>
<dbReference type="EMBL" id="QGDC01000001">
    <property type="protein sequence ID" value="RCH56617.1"/>
    <property type="molecule type" value="Genomic_DNA"/>
</dbReference>
<dbReference type="Gene3D" id="3.40.1190.10">
    <property type="entry name" value="Mur-like, catalytic domain"/>
    <property type="match status" value="1"/>
</dbReference>
<dbReference type="EC" id="6.3.2.12" evidence="5"/>
<comment type="similarity">
    <text evidence="4 21">Belongs to the folylpolyglutamate synthase family.</text>
</comment>
<dbReference type="Pfam" id="PF08245">
    <property type="entry name" value="Mur_ligase_M"/>
    <property type="match status" value="1"/>
</dbReference>
<evidence type="ECO:0000256" key="18">
    <source>
        <dbReference type="ARBA" id="ARBA00047808"/>
    </source>
</evidence>
<sequence length="440" mass="48175">MDYKSTLDYLYTQLPVFTRVGSVALKNNLDNTIALCALLDNPQHKFKSVHVAGTNGKGSSSHMLAAIMQTAGYKTGLYTSPHLKDFRERIRVNGLMIPEQTVIDFVARHQQVFLTIEPSFFEMTVALAFDVFAKEKVDIAIIEVGLGGKLDSTNVISPLLSLITNIGWDHTAILGNTLPEIANEKAGIIKPNTPVVVSELQVEVAGVFINKAREQNAPITFADEEWEIEELIAHSSWLINDDLTTNVPVKNIMARHIPGGATLPLQTDLTGSYQLKNIKGVLSTVKKLLDLGYVITDKHIQTALQQVKKLTGLRGRWDVLNNFPLTICDTGHNPDGIEEVLKNIALVKFDRLHFVIGMVNDKDVSKVLALLPTDAFYYFCKPDIPRGLNVESLKLQAESFGLSGEAYPSVKAALHAAQNNAAGSDLVFVGGSTFVVAEVV</sequence>
<evidence type="ECO:0000256" key="15">
    <source>
        <dbReference type="ARBA" id="ARBA00030592"/>
    </source>
</evidence>
<evidence type="ECO:0000256" key="9">
    <source>
        <dbReference type="ARBA" id="ARBA00022723"/>
    </source>
</evidence>
<dbReference type="SUPFAM" id="SSF53244">
    <property type="entry name" value="MurD-like peptide ligases, peptide-binding domain"/>
    <property type="match status" value="1"/>
</dbReference>
<comment type="pathway">
    <text evidence="2">Cofactor biosynthesis; tetrahydrofolate biosynthesis; 7,8-dihydrofolate from 2-amino-4-hydroxy-6-hydroxymethyl-7,8-dihydropteridine diphosphate and 4-aminobenzoate: step 2/2.</text>
</comment>
<dbReference type="AlphaFoldDB" id="A0A367GT70"/>
<keyword evidence="8 21" id="KW-0436">Ligase</keyword>
<evidence type="ECO:0000256" key="3">
    <source>
        <dbReference type="ARBA" id="ARBA00005150"/>
    </source>
</evidence>
<comment type="pathway">
    <text evidence="3">Cofactor biosynthesis; tetrahydrofolylpolyglutamate biosynthesis.</text>
</comment>
<dbReference type="InterPro" id="IPR013221">
    <property type="entry name" value="Mur_ligase_cen"/>
</dbReference>
<evidence type="ECO:0000256" key="12">
    <source>
        <dbReference type="ARBA" id="ARBA00022842"/>
    </source>
</evidence>
<dbReference type="PANTHER" id="PTHR11136">
    <property type="entry name" value="FOLYLPOLYGLUTAMATE SYNTHASE-RELATED"/>
    <property type="match status" value="1"/>
</dbReference>
<dbReference type="GO" id="GO:0008841">
    <property type="term" value="F:dihydrofolate synthase activity"/>
    <property type="evidence" value="ECO:0007669"/>
    <property type="project" value="UniProtKB-EC"/>
</dbReference>
<keyword evidence="13" id="KW-0289">Folate biosynthesis</keyword>
<dbReference type="GO" id="GO:0005737">
    <property type="term" value="C:cytoplasm"/>
    <property type="evidence" value="ECO:0007669"/>
    <property type="project" value="TreeGrafter"/>
</dbReference>
<evidence type="ECO:0000256" key="8">
    <source>
        <dbReference type="ARBA" id="ARBA00022598"/>
    </source>
</evidence>
<dbReference type="Proteomes" id="UP000253209">
    <property type="component" value="Unassembled WGS sequence"/>
</dbReference>
<proteinExistence type="inferred from homology"/>
<dbReference type="GO" id="GO:0004326">
    <property type="term" value="F:tetrahydrofolylpolyglutamate synthase activity"/>
    <property type="evidence" value="ECO:0007669"/>
    <property type="project" value="UniProtKB-EC"/>
</dbReference>
<dbReference type="GO" id="GO:0046656">
    <property type="term" value="P:folic acid biosynthetic process"/>
    <property type="evidence" value="ECO:0007669"/>
    <property type="project" value="UniProtKB-KW"/>
</dbReference>
<evidence type="ECO:0000256" key="5">
    <source>
        <dbReference type="ARBA" id="ARBA00013023"/>
    </source>
</evidence>
<dbReference type="OrthoDB" id="9809356at2"/>
<evidence type="ECO:0000256" key="16">
    <source>
        <dbReference type="ARBA" id="ARBA00032510"/>
    </source>
</evidence>
<evidence type="ECO:0000256" key="6">
    <source>
        <dbReference type="ARBA" id="ARBA00013025"/>
    </source>
</evidence>
<evidence type="ECO:0000256" key="7">
    <source>
        <dbReference type="ARBA" id="ARBA00019357"/>
    </source>
</evidence>
<keyword evidence="10 21" id="KW-0547">Nucleotide-binding</keyword>
<comment type="catalytic activity">
    <reaction evidence="17">
        <text>(6S)-5,6,7,8-tetrahydrofolyl-(gamma-L-Glu)(n) + L-glutamate + ATP = (6S)-5,6,7,8-tetrahydrofolyl-(gamma-L-Glu)(n+1) + ADP + phosphate + H(+)</text>
        <dbReference type="Rhea" id="RHEA:10580"/>
        <dbReference type="Rhea" id="RHEA-COMP:14738"/>
        <dbReference type="Rhea" id="RHEA-COMP:14740"/>
        <dbReference type="ChEBI" id="CHEBI:15378"/>
        <dbReference type="ChEBI" id="CHEBI:29985"/>
        <dbReference type="ChEBI" id="CHEBI:30616"/>
        <dbReference type="ChEBI" id="CHEBI:43474"/>
        <dbReference type="ChEBI" id="CHEBI:141005"/>
        <dbReference type="ChEBI" id="CHEBI:456216"/>
        <dbReference type="EC" id="6.3.2.17"/>
    </reaction>
</comment>
<evidence type="ECO:0000259" key="22">
    <source>
        <dbReference type="Pfam" id="PF02875"/>
    </source>
</evidence>
<evidence type="ECO:0000256" key="19">
    <source>
        <dbReference type="ARBA" id="ARBA00049035"/>
    </source>
</evidence>
<dbReference type="NCBIfam" id="TIGR01499">
    <property type="entry name" value="folC"/>
    <property type="match status" value="1"/>
</dbReference>
<evidence type="ECO:0000256" key="21">
    <source>
        <dbReference type="PIRNR" id="PIRNR001563"/>
    </source>
</evidence>
<dbReference type="InterPro" id="IPR001645">
    <property type="entry name" value="Folylpolyglutamate_synth"/>
</dbReference>
<evidence type="ECO:0000256" key="14">
    <source>
        <dbReference type="ARBA" id="ARBA00030048"/>
    </source>
</evidence>
<reference evidence="24 25" key="1">
    <citation type="submission" date="2018-05" db="EMBL/GenBank/DDBJ databases">
        <title>Mucilaginibacter hurinus sp. nov., isolated from briquette warehouse soil.</title>
        <authorList>
            <person name="Choi L."/>
        </authorList>
    </citation>
    <scope>NUCLEOTIDE SEQUENCE [LARGE SCALE GENOMIC DNA]</scope>
    <source>
        <strain evidence="24 25">ZR32</strain>
    </source>
</reference>
<accession>A0A367GT70</accession>
<evidence type="ECO:0000256" key="1">
    <source>
        <dbReference type="ARBA" id="ARBA00002714"/>
    </source>
</evidence>
<dbReference type="InterPro" id="IPR018109">
    <property type="entry name" value="Folylpolyglutamate_synth_CS"/>
</dbReference>
<dbReference type="InterPro" id="IPR004101">
    <property type="entry name" value="Mur_ligase_C"/>
</dbReference>
<dbReference type="InterPro" id="IPR036615">
    <property type="entry name" value="Mur_ligase_C_dom_sf"/>
</dbReference>
<organism evidence="24 25">
    <name type="scientific">Mucilaginibacter hurinus</name>
    <dbReference type="NCBI Taxonomy" id="2201324"/>
    <lineage>
        <taxon>Bacteria</taxon>
        <taxon>Pseudomonadati</taxon>
        <taxon>Bacteroidota</taxon>
        <taxon>Sphingobacteriia</taxon>
        <taxon>Sphingobacteriales</taxon>
        <taxon>Sphingobacteriaceae</taxon>
        <taxon>Mucilaginibacter</taxon>
    </lineage>
</organism>